<accession>A0ACC2XTR0</accession>
<keyword evidence="2" id="KW-1185">Reference proteome</keyword>
<name>A0ACC2XTR0_9TREE</name>
<comment type="caution">
    <text evidence="1">The sequence shown here is derived from an EMBL/GenBank/DDBJ whole genome shotgun (WGS) entry which is preliminary data.</text>
</comment>
<dbReference type="Proteomes" id="UP001234202">
    <property type="component" value="Unassembled WGS sequence"/>
</dbReference>
<gene>
    <name evidence="1" type="ORF">QFC24_000842</name>
</gene>
<sequence length="398" mass="44743">MSFIVNRSAPRSVAPIVTPIHVTVELAATSDDLINASSWVSSVASVNGSSSAFVTTVNLGCVDNLHDRSQQAAISLPEVPRSLLQEHIAEEVSDFPAPSANGNTGPQDVAQWFAEPVVHKKTIRKKNKKSAEEKARHSIYTYQVRAAKEFERIEQLEEAEMCYKPKCQLKQFRLTCFCKLHVCDADLANGDKCSNERVARSEYCKAHLQEMRALYAPQLQRVQSAPGRIETTPLVEYDIQKILRDTPIGWRRRPSLPISAFDVARRGVPSPPRPLSPEEMAEQEQYIIRTFFTAKQVVKRSDATDAWKAKFAAADQELEAGKGPKVIRGGFEIAERNAMMDHLVSYTEAFLGLLKYELEPDEHRPEQDEEILSYIMASLKTQLEDEFEAESHAKMPLK</sequence>
<protein>
    <submittedName>
        <fullName evidence="1">Uncharacterized protein</fullName>
    </submittedName>
</protein>
<evidence type="ECO:0000313" key="1">
    <source>
        <dbReference type="EMBL" id="KAJ9127434.1"/>
    </source>
</evidence>
<organism evidence="1 2">
    <name type="scientific">Naganishia onofrii</name>
    <dbReference type="NCBI Taxonomy" id="1851511"/>
    <lineage>
        <taxon>Eukaryota</taxon>
        <taxon>Fungi</taxon>
        <taxon>Dikarya</taxon>
        <taxon>Basidiomycota</taxon>
        <taxon>Agaricomycotina</taxon>
        <taxon>Tremellomycetes</taxon>
        <taxon>Filobasidiales</taxon>
        <taxon>Filobasidiaceae</taxon>
        <taxon>Naganishia</taxon>
    </lineage>
</organism>
<reference evidence="1" key="1">
    <citation type="submission" date="2023-04" db="EMBL/GenBank/DDBJ databases">
        <title>Draft Genome sequencing of Naganishia species isolated from polar environments using Oxford Nanopore Technology.</title>
        <authorList>
            <person name="Leo P."/>
            <person name="Venkateswaran K."/>
        </authorList>
    </citation>
    <scope>NUCLEOTIDE SEQUENCE</scope>
    <source>
        <strain evidence="1">DBVPG 5303</strain>
    </source>
</reference>
<proteinExistence type="predicted"/>
<evidence type="ECO:0000313" key="2">
    <source>
        <dbReference type="Proteomes" id="UP001234202"/>
    </source>
</evidence>
<dbReference type="EMBL" id="JASBWV010000002">
    <property type="protein sequence ID" value="KAJ9127434.1"/>
    <property type="molecule type" value="Genomic_DNA"/>
</dbReference>